<proteinExistence type="predicted"/>
<dbReference type="EnsemblPlants" id="OGLUM01G16720.1">
    <property type="protein sequence ID" value="OGLUM01G16720.1"/>
    <property type="gene ID" value="OGLUM01G16720"/>
</dbReference>
<evidence type="ECO:0000313" key="2">
    <source>
        <dbReference type="Proteomes" id="UP000026961"/>
    </source>
</evidence>
<dbReference type="Gramene" id="OGLUM01G16720.1">
    <property type="protein sequence ID" value="OGLUM01G16720.1"/>
    <property type="gene ID" value="OGLUM01G16720"/>
</dbReference>
<protein>
    <submittedName>
        <fullName evidence="1">Uncharacterized protein</fullName>
    </submittedName>
</protein>
<reference evidence="1" key="1">
    <citation type="submission" date="2013-08" db="EMBL/GenBank/DDBJ databases">
        <title>Oryza genome evolution.</title>
        <authorList>
            <person name="Wing R.A."/>
            <person name="Panaud O."/>
            <person name="Oliveira A.C."/>
        </authorList>
    </citation>
    <scope>NUCLEOTIDE SEQUENCE</scope>
</reference>
<dbReference type="AlphaFoldDB" id="A0A0D9Y855"/>
<reference evidence="1" key="2">
    <citation type="submission" date="2015-04" db="UniProtKB">
        <authorList>
            <consortium name="EnsemblPlants"/>
        </authorList>
    </citation>
    <scope>IDENTIFICATION</scope>
</reference>
<accession>A0A0D9Y855</accession>
<reference evidence="1" key="3">
    <citation type="submission" date="2018-05" db="EMBL/GenBank/DDBJ databases">
        <title>OgluRS3 (Oryza glumaepatula Reference Sequence Version 3).</title>
        <authorList>
            <person name="Zhang J."/>
            <person name="Kudrna D."/>
            <person name="Lee S."/>
            <person name="Talag J."/>
            <person name="Welchert J."/>
            <person name="Wing R.A."/>
        </authorList>
    </citation>
    <scope>NUCLEOTIDE SEQUENCE [LARGE SCALE GENOMIC DNA]</scope>
</reference>
<dbReference type="HOGENOM" id="CLU_2871261_0_0_1"/>
<keyword evidence="2" id="KW-1185">Reference proteome</keyword>
<organism evidence="1">
    <name type="scientific">Oryza glumipatula</name>
    <dbReference type="NCBI Taxonomy" id="40148"/>
    <lineage>
        <taxon>Eukaryota</taxon>
        <taxon>Viridiplantae</taxon>
        <taxon>Streptophyta</taxon>
        <taxon>Embryophyta</taxon>
        <taxon>Tracheophyta</taxon>
        <taxon>Spermatophyta</taxon>
        <taxon>Magnoliopsida</taxon>
        <taxon>Liliopsida</taxon>
        <taxon>Poales</taxon>
        <taxon>Poaceae</taxon>
        <taxon>BOP clade</taxon>
        <taxon>Oryzoideae</taxon>
        <taxon>Oryzeae</taxon>
        <taxon>Oryzinae</taxon>
        <taxon>Oryza</taxon>
    </lineage>
</organism>
<name>A0A0D9Y855_9ORYZ</name>
<sequence>MEKMVKWLWPCGKDHITTSVAGAPCPLNGRELRGREGKVGAGESSNGKSTTIVQYVASGVNEYV</sequence>
<dbReference type="Proteomes" id="UP000026961">
    <property type="component" value="Chromosome 1"/>
</dbReference>
<evidence type="ECO:0000313" key="1">
    <source>
        <dbReference type="EnsemblPlants" id="OGLUM01G16720.1"/>
    </source>
</evidence>